<feature type="compositionally biased region" description="Basic and acidic residues" evidence="1">
    <location>
        <begin position="26"/>
        <end position="37"/>
    </location>
</feature>
<gene>
    <name evidence="2" type="ORF">K0M31_017943</name>
</gene>
<feature type="region of interest" description="Disordered" evidence="1">
    <location>
        <begin position="20"/>
        <end position="79"/>
    </location>
</feature>
<keyword evidence="3" id="KW-1185">Reference proteome</keyword>
<proteinExistence type="predicted"/>
<dbReference type="Proteomes" id="UP001177670">
    <property type="component" value="Unassembled WGS sequence"/>
</dbReference>
<evidence type="ECO:0000313" key="2">
    <source>
        <dbReference type="EMBL" id="KAK1131653.1"/>
    </source>
</evidence>
<evidence type="ECO:0000313" key="3">
    <source>
        <dbReference type="Proteomes" id="UP001177670"/>
    </source>
</evidence>
<comment type="caution">
    <text evidence="2">The sequence shown here is derived from an EMBL/GenBank/DDBJ whole genome shotgun (WGS) entry which is preliminary data.</text>
</comment>
<feature type="compositionally biased region" description="Basic and acidic residues" evidence="1">
    <location>
        <begin position="65"/>
        <end position="75"/>
    </location>
</feature>
<reference evidence="2" key="1">
    <citation type="submission" date="2021-10" db="EMBL/GenBank/DDBJ databases">
        <title>Melipona bicolor Genome sequencing and assembly.</title>
        <authorList>
            <person name="Araujo N.S."/>
            <person name="Arias M.C."/>
        </authorList>
    </citation>
    <scope>NUCLEOTIDE SEQUENCE</scope>
    <source>
        <strain evidence="2">USP_2M_L1-L4_2017</strain>
        <tissue evidence="2">Whole body</tissue>
    </source>
</reference>
<dbReference type="AlphaFoldDB" id="A0AA40KSW2"/>
<name>A0AA40KSW2_9HYME</name>
<sequence length="175" mass="19131">MLLYLFRGVQAEGMANGRGARTATWTDKRKQSTDARGRGGCCTRTRAGNAREKAKDSAGLATAKRQTDETNRVREEDENVDWPQIESHPFITLGCVSSLGSVSSYSFVVLLPGSLALWAKIGTSLWSSSPLPFLPRRGNERFSRQRVVSARRATNRIRGTVDGVSYGSCGTCRGK</sequence>
<dbReference type="EMBL" id="JAHYIQ010000006">
    <property type="protein sequence ID" value="KAK1131653.1"/>
    <property type="molecule type" value="Genomic_DNA"/>
</dbReference>
<organism evidence="2 3">
    <name type="scientific">Melipona bicolor</name>
    <dbReference type="NCBI Taxonomy" id="60889"/>
    <lineage>
        <taxon>Eukaryota</taxon>
        <taxon>Metazoa</taxon>
        <taxon>Ecdysozoa</taxon>
        <taxon>Arthropoda</taxon>
        <taxon>Hexapoda</taxon>
        <taxon>Insecta</taxon>
        <taxon>Pterygota</taxon>
        <taxon>Neoptera</taxon>
        <taxon>Endopterygota</taxon>
        <taxon>Hymenoptera</taxon>
        <taxon>Apocrita</taxon>
        <taxon>Aculeata</taxon>
        <taxon>Apoidea</taxon>
        <taxon>Anthophila</taxon>
        <taxon>Apidae</taxon>
        <taxon>Melipona</taxon>
    </lineage>
</organism>
<protein>
    <submittedName>
        <fullName evidence="2">Uncharacterized protein</fullName>
    </submittedName>
</protein>
<accession>A0AA40KSW2</accession>
<evidence type="ECO:0000256" key="1">
    <source>
        <dbReference type="SAM" id="MobiDB-lite"/>
    </source>
</evidence>